<comment type="subcellular location">
    <subcellularLocation>
        <location evidence="1">Cell membrane</location>
        <topology evidence="1">Multi-pass membrane protein</topology>
    </subcellularLocation>
</comment>
<evidence type="ECO:0000256" key="1">
    <source>
        <dbReference type="ARBA" id="ARBA00004651"/>
    </source>
</evidence>
<feature type="transmembrane region" description="Helical" evidence="6">
    <location>
        <begin position="128"/>
        <end position="150"/>
    </location>
</feature>
<evidence type="ECO:0000313" key="8">
    <source>
        <dbReference type="EMBL" id="PLR85640.1"/>
    </source>
</evidence>
<evidence type="ECO:0000256" key="6">
    <source>
        <dbReference type="SAM" id="Phobius"/>
    </source>
</evidence>
<feature type="transmembrane region" description="Helical" evidence="6">
    <location>
        <begin position="156"/>
        <end position="177"/>
    </location>
</feature>
<keyword evidence="2" id="KW-0813">Transport</keyword>
<dbReference type="Proteomes" id="UP000234951">
    <property type="component" value="Unassembled WGS sequence"/>
</dbReference>
<accession>A0A2N5GQY1</accession>
<feature type="domain" description="Major facilitator superfamily (MFS) profile" evidence="7">
    <location>
        <begin position="1"/>
        <end position="441"/>
    </location>
</feature>
<dbReference type="EMBL" id="PGVD01000046">
    <property type="protein sequence ID" value="PLR94776.1"/>
    <property type="molecule type" value="Genomic_DNA"/>
</dbReference>
<dbReference type="InterPro" id="IPR020846">
    <property type="entry name" value="MFS_dom"/>
</dbReference>
<dbReference type="PANTHER" id="PTHR23505:SF79">
    <property type="entry name" value="PROTEIN SPINSTER"/>
    <property type="match status" value="1"/>
</dbReference>
<dbReference type="EMBL" id="PGVA01000005">
    <property type="protein sequence ID" value="PLR85640.1"/>
    <property type="molecule type" value="Genomic_DNA"/>
</dbReference>
<feature type="transmembrane region" description="Helical" evidence="6">
    <location>
        <begin position="5"/>
        <end position="25"/>
    </location>
</feature>
<dbReference type="PANTHER" id="PTHR23505">
    <property type="entry name" value="SPINSTER"/>
    <property type="match status" value="1"/>
</dbReference>
<keyword evidence="3 6" id="KW-0812">Transmembrane</keyword>
<evidence type="ECO:0000256" key="4">
    <source>
        <dbReference type="ARBA" id="ARBA00022989"/>
    </source>
</evidence>
<feature type="transmembrane region" description="Helical" evidence="6">
    <location>
        <begin position="413"/>
        <end position="434"/>
    </location>
</feature>
<evidence type="ECO:0000256" key="5">
    <source>
        <dbReference type="ARBA" id="ARBA00023136"/>
    </source>
</evidence>
<keyword evidence="5 6" id="KW-0472">Membrane</keyword>
<dbReference type="InterPro" id="IPR036259">
    <property type="entry name" value="MFS_trans_sf"/>
</dbReference>
<evidence type="ECO:0000313" key="10">
    <source>
        <dbReference type="Proteomes" id="UP000234951"/>
    </source>
</evidence>
<dbReference type="InterPro" id="IPR044770">
    <property type="entry name" value="MFS_spinster-like"/>
</dbReference>
<feature type="transmembrane region" description="Helical" evidence="6">
    <location>
        <begin position="95"/>
        <end position="116"/>
    </location>
</feature>
<comment type="caution">
    <text evidence="8">The sequence shown here is derived from an EMBL/GenBank/DDBJ whole genome shotgun (WGS) entry which is preliminary data.</text>
</comment>
<evidence type="ECO:0000313" key="11">
    <source>
        <dbReference type="Proteomes" id="UP000235114"/>
    </source>
</evidence>
<dbReference type="Proteomes" id="UP000235114">
    <property type="component" value="Unassembled WGS sequence"/>
</dbReference>
<feature type="transmembrane region" description="Helical" evidence="6">
    <location>
        <begin position="70"/>
        <end position="89"/>
    </location>
</feature>
<keyword evidence="11" id="KW-1185">Reference proteome</keyword>
<reference evidence="8 10" key="1">
    <citation type="submission" date="2017-11" db="EMBL/GenBank/DDBJ databases">
        <title>Comparitive Functional Genomics of Dry Heat Resistant strains isolated from the Viking Spacecraft.</title>
        <authorList>
            <person name="Seuylemezian A."/>
            <person name="Cooper K."/>
            <person name="Vaishampayan P."/>
        </authorList>
    </citation>
    <scope>NUCLEOTIDE SEQUENCE [LARGE SCALE GENOMIC DNA]</scope>
    <source>
        <strain evidence="8 10">M4.6</strain>
    </source>
</reference>
<dbReference type="GO" id="GO:0022857">
    <property type="term" value="F:transmembrane transporter activity"/>
    <property type="evidence" value="ECO:0007669"/>
    <property type="project" value="InterPro"/>
</dbReference>
<dbReference type="PROSITE" id="PS50850">
    <property type="entry name" value="MFS"/>
    <property type="match status" value="1"/>
</dbReference>
<organism evidence="8 10">
    <name type="scientific">Bacillus canaveralius</name>
    <dbReference type="NCBI Taxonomy" id="1403243"/>
    <lineage>
        <taxon>Bacteria</taxon>
        <taxon>Bacillati</taxon>
        <taxon>Bacillota</taxon>
        <taxon>Bacilli</taxon>
        <taxon>Bacillales</taxon>
        <taxon>Bacillaceae</taxon>
        <taxon>Bacillus</taxon>
    </lineage>
</organism>
<evidence type="ECO:0000256" key="3">
    <source>
        <dbReference type="ARBA" id="ARBA00022692"/>
    </source>
</evidence>
<sequence length="465" mass="51654">MIYSIFVFIALAAFDHIIIGLFPPLFQYIADDLNVPIASLGIVSAINILVTAISSVYWGYLSGRFNRKRLIIIGTLIWVLSVFLTSISTSYIQLLIFQILTGIGLGCIASIGFSVLTDYIPYRKRGMVLSLWGMAQGLGGIAGALLASLTASNTNWRWPFELVGFIGFFLIVLYLFVKEPSRGESDPELKGFIKNGQSYNYFIEAKHILGILLKGSNVFLFLQAFFMNIATGSLIWIPTLFIFKIIQQGYSMETAVIASGYLYAIFQLGGMMSIYLGHLGDKLQKKTFKGRAYLTALFVFVTMPLYVLMFSVPMDNLSLPNDNNPIFILVSIIKQIFVNPWMALLFVLSFFASAAQSANTPNWLALITDVNLPEHRGTAFSVANLFNSLGRTIGNVGVGVLLGLISVRFQEPYSYIITLSILQIFLIPSAICYIKMAKKNVADINKVKETLKARSEQNRSRALSQ</sequence>
<dbReference type="InterPro" id="IPR011701">
    <property type="entry name" value="MFS"/>
</dbReference>
<evidence type="ECO:0000256" key="2">
    <source>
        <dbReference type="ARBA" id="ARBA00022448"/>
    </source>
</evidence>
<feature type="transmembrane region" description="Helical" evidence="6">
    <location>
        <begin position="37"/>
        <end position="58"/>
    </location>
</feature>
<reference evidence="9 11" key="2">
    <citation type="submission" date="2017-12" db="EMBL/GenBank/DDBJ databases">
        <title>Comparative Functional Genomics of Dry Heat Resistant strains isolated from the Viking Spacecraft.</title>
        <authorList>
            <person name="Seuylemezian A."/>
            <person name="Cooper K."/>
            <person name="Vaishampayan P."/>
        </authorList>
    </citation>
    <scope>NUCLEOTIDE SEQUENCE [LARGE SCALE GENOMIC DNA]</scope>
    <source>
        <strain evidence="9 11">ATCC 29669</strain>
    </source>
</reference>
<feature type="transmembrane region" description="Helical" evidence="6">
    <location>
        <begin position="218"/>
        <end position="241"/>
    </location>
</feature>
<feature type="transmembrane region" description="Helical" evidence="6">
    <location>
        <begin position="326"/>
        <end position="351"/>
    </location>
</feature>
<dbReference type="SUPFAM" id="SSF103473">
    <property type="entry name" value="MFS general substrate transporter"/>
    <property type="match status" value="1"/>
</dbReference>
<dbReference type="Pfam" id="PF07690">
    <property type="entry name" value="MFS_1"/>
    <property type="match status" value="2"/>
</dbReference>
<gene>
    <name evidence="8" type="ORF">CU635_03780</name>
    <name evidence="9" type="ORF">CVD25_16265</name>
</gene>
<proteinExistence type="predicted"/>
<keyword evidence="4 6" id="KW-1133">Transmembrane helix</keyword>
<feature type="transmembrane region" description="Helical" evidence="6">
    <location>
        <begin position="292"/>
        <end position="314"/>
    </location>
</feature>
<protein>
    <submittedName>
        <fullName evidence="8">MFS transporter</fullName>
    </submittedName>
</protein>
<evidence type="ECO:0000259" key="7">
    <source>
        <dbReference type="PROSITE" id="PS50850"/>
    </source>
</evidence>
<feature type="transmembrane region" description="Helical" evidence="6">
    <location>
        <begin position="389"/>
        <end position="407"/>
    </location>
</feature>
<dbReference type="Gene3D" id="1.20.1250.20">
    <property type="entry name" value="MFS general substrate transporter like domains"/>
    <property type="match status" value="1"/>
</dbReference>
<dbReference type="GO" id="GO:0005886">
    <property type="term" value="C:plasma membrane"/>
    <property type="evidence" value="ECO:0007669"/>
    <property type="project" value="UniProtKB-SubCell"/>
</dbReference>
<dbReference type="AlphaFoldDB" id="A0A2N5GQY1"/>
<feature type="transmembrane region" description="Helical" evidence="6">
    <location>
        <begin position="261"/>
        <end position="280"/>
    </location>
</feature>
<name>A0A2N5GQY1_9BACI</name>
<dbReference type="OrthoDB" id="3402920at2"/>
<evidence type="ECO:0000313" key="9">
    <source>
        <dbReference type="EMBL" id="PLR94776.1"/>
    </source>
</evidence>